<accession>A0AAN8E895</accession>
<dbReference type="SUPFAM" id="SSF51735">
    <property type="entry name" value="NAD(P)-binding Rossmann-fold domains"/>
    <property type="match status" value="1"/>
</dbReference>
<keyword evidence="2" id="KW-0560">Oxidoreductase</keyword>
<evidence type="ECO:0000313" key="5">
    <source>
        <dbReference type="Proteomes" id="UP001316803"/>
    </source>
</evidence>
<dbReference type="InterPro" id="IPR036291">
    <property type="entry name" value="NAD(P)-bd_dom_sf"/>
</dbReference>
<reference evidence="4 5" key="1">
    <citation type="submission" date="2022-12" db="EMBL/GenBank/DDBJ databases">
        <title>Genomic features and morphological characterization of a novel Knufia sp. strain isolated from spacecraft assembly facility.</title>
        <authorList>
            <person name="Teixeira M."/>
            <person name="Chander A.M."/>
            <person name="Stajich J.E."/>
            <person name="Venkateswaran K."/>
        </authorList>
    </citation>
    <scope>NUCLEOTIDE SEQUENCE [LARGE SCALE GENOMIC DNA]</scope>
    <source>
        <strain evidence="4 5">FJI-L2-BK-P2</strain>
    </source>
</reference>
<keyword evidence="5" id="KW-1185">Reference proteome</keyword>
<dbReference type="PANTHER" id="PTHR45348:SF5">
    <property type="entry name" value="OXIDOREDUCTASE, PUTATIVE (AFU_ORTHOLOGUE AFUA_8G01420)-RELATED"/>
    <property type="match status" value="1"/>
</dbReference>
<dbReference type="SMART" id="SM00829">
    <property type="entry name" value="PKS_ER"/>
    <property type="match status" value="1"/>
</dbReference>
<dbReference type="Gene3D" id="3.40.50.720">
    <property type="entry name" value="NAD(P)-binding Rossmann-like Domain"/>
    <property type="match status" value="1"/>
</dbReference>
<dbReference type="InterPro" id="IPR020843">
    <property type="entry name" value="ER"/>
</dbReference>
<name>A0AAN8E895_9EURO</name>
<evidence type="ECO:0000259" key="3">
    <source>
        <dbReference type="SMART" id="SM00829"/>
    </source>
</evidence>
<protein>
    <recommendedName>
        <fullName evidence="3">Enoyl reductase (ER) domain-containing protein</fullName>
    </recommendedName>
</protein>
<dbReference type="PANTHER" id="PTHR45348">
    <property type="entry name" value="HYPOTHETICAL OXIDOREDUCTASE (EUROFUNG)"/>
    <property type="match status" value="1"/>
</dbReference>
<evidence type="ECO:0000256" key="1">
    <source>
        <dbReference type="ARBA" id="ARBA00008072"/>
    </source>
</evidence>
<dbReference type="EMBL" id="JAKLMC020000045">
    <property type="protein sequence ID" value="KAK5948579.1"/>
    <property type="molecule type" value="Genomic_DNA"/>
</dbReference>
<dbReference type="CDD" id="cd08249">
    <property type="entry name" value="enoyl_reductase_like"/>
    <property type="match status" value="1"/>
</dbReference>
<proteinExistence type="inferred from homology"/>
<evidence type="ECO:0000256" key="2">
    <source>
        <dbReference type="ARBA" id="ARBA00023002"/>
    </source>
</evidence>
<sequence>MKSIINLPGTVPKVQIIDEPIPEPGPKEVLIKVVVSGSNPKDWKDPMWAELYGGSVGNPIIDEHMAKGKRGINQGDDVAGVVEKVGKHVIEFKEGDRVAAFHEMGRHGGSYAEYAIAWDHTTFHLPPSTSFEEAATIPLAALTAAVALFRNLQLPAPWNPATKPTPLIIYGASTSVGSFAIQLARNSNIHPIITVAGQGKDYVKTLLDTSKGDAVFDYCDGADNVVNQIRDYLNSGGYPEPRHGLDPGIGEPSKKVLTEIVAKDGYIDLVQGVPDWDTAPATKSTTLVGLVHSDTGEGYGAPGSEAPGSDLGLVTSRWFTKALQAGTFKGHPFEVRAGGLEAVEQALKDLKDGKNSARKYVFRIAETPGLSA</sequence>
<comment type="caution">
    <text evidence="4">The sequence shown here is derived from an EMBL/GenBank/DDBJ whole genome shotgun (WGS) entry which is preliminary data.</text>
</comment>
<dbReference type="Gene3D" id="3.90.180.10">
    <property type="entry name" value="Medium-chain alcohol dehydrogenases, catalytic domain"/>
    <property type="match status" value="1"/>
</dbReference>
<dbReference type="AlphaFoldDB" id="A0AAN8E895"/>
<organism evidence="4 5">
    <name type="scientific">Knufia fluminis</name>
    <dbReference type="NCBI Taxonomy" id="191047"/>
    <lineage>
        <taxon>Eukaryota</taxon>
        <taxon>Fungi</taxon>
        <taxon>Dikarya</taxon>
        <taxon>Ascomycota</taxon>
        <taxon>Pezizomycotina</taxon>
        <taxon>Eurotiomycetes</taxon>
        <taxon>Chaetothyriomycetidae</taxon>
        <taxon>Chaetothyriales</taxon>
        <taxon>Trichomeriaceae</taxon>
        <taxon>Knufia</taxon>
    </lineage>
</organism>
<comment type="similarity">
    <text evidence="1">Belongs to the zinc-containing alcohol dehydrogenase family.</text>
</comment>
<gene>
    <name evidence="4" type="ORF">OHC33_010338</name>
</gene>
<dbReference type="InterPro" id="IPR013154">
    <property type="entry name" value="ADH-like_N"/>
</dbReference>
<dbReference type="Pfam" id="PF08240">
    <property type="entry name" value="ADH_N"/>
    <property type="match status" value="1"/>
</dbReference>
<dbReference type="InterPro" id="IPR047122">
    <property type="entry name" value="Trans-enoyl_RdTase-like"/>
</dbReference>
<dbReference type="SUPFAM" id="SSF50129">
    <property type="entry name" value="GroES-like"/>
    <property type="match status" value="1"/>
</dbReference>
<dbReference type="Proteomes" id="UP001316803">
    <property type="component" value="Unassembled WGS sequence"/>
</dbReference>
<dbReference type="GO" id="GO:0016651">
    <property type="term" value="F:oxidoreductase activity, acting on NAD(P)H"/>
    <property type="evidence" value="ECO:0007669"/>
    <property type="project" value="InterPro"/>
</dbReference>
<evidence type="ECO:0000313" key="4">
    <source>
        <dbReference type="EMBL" id="KAK5948579.1"/>
    </source>
</evidence>
<dbReference type="InterPro" id="IPR011032">
    <property type="entry name" value="GroES-like_sf"/>
</dbReference>
<feature type="domain" description="Enoyl reductase (ER)" evidence="3">
    <location>
        <begin position="9"/>
        <end position="355"/>
    </location>
</feature>